<feature type="compositionally biased region" description="Basic residues" evidence="1">
    <location>
        <begin position="679"/>
        <end position="688"/>
    </location>
</feature>
<gene>
    <name evidence="2" type="ORF">ACRE_008010</name>
</gene>
<dbReference type="STRING" id="857340.A0A086TFS1"/>
<feature type="compositionally biased region" description="Low complexity" evidence="1">
    <location>
        <begin position="606"/>
        <end position="634"/>
    </location>
</feature>
<dbReference type="Pfam" id="PF01803">
    <property type="entry name" value="LIM_bind"/>
    <property type="match status" value="1"/>
</dbReference>
<evidence type="ECO:0000313" key="2">
    <source>
        <dbReference type="EMBL" id="KFH48203.1"/>
    </source>
</evidence>
<dbReference type="OrthoDB" id="774557at2759"/>
<reference evidence="3" key="1">
    <citation type="journal article" date="2014" name="Genome Announc.">
        <title>Genome sequence and annotation of Acremonium chrysogenum, producer of the beta-lactam antibiotic cephalosporin C.</title>
        <authorList>
            <person name="Terfehr D."/>
            <person name="Dahlmann T.A."/>
            <person name="Specht T."/>
            <person name="Zadra I."/>
            <person name="Kuernsteiner H."/>
            <person name="Kueck U."/>
        </authorList>
    </citation>
    <scope>NUCLEOTIDE SEQUENCE [LARGE SCALE GENOMIC DNA]</scope>
    <source>
        <strain evidence="3">ATCC 11550 / CBS 779.69 / DSM 880 / IAM 14645 / JCM 23072 / IMI 49137</strain>
    </source>
</reference>
<feature type="region of interest" description="Disordered" evidence="1">
    <location>
        <begin position="566"/>
        <end position="688"/>
    </location>
</feature>
<feature type="region of interest" description="Disordered" evidence="1">
    <location>
        <begin position="474"/>
        <end position="504"/>
    </location>
</feature>
<feature type="compositionally biased region" description="Polar residues" evidence="1">
    <location>
        <begin position="567"/>
        <end position="583"/>
    </location>
</feature>
<feature type="region of interest" description="Disordered" evidence="1">
    <location>
        <begin position="17"/>
        <end position="53"/>
    </location>
</feature>
<feature type="compositionally biased region" description="Low complexity" evidence="1">
    <location>
        <begin position="36"/>
        <end position="45"/>
    </location>
</feature>
<dbReference type="InterPro" id="IPR029005">
    <property type="entry name" value="LIM-bd/SEUSS"/>
</dbReference>
<dbReference type="AlphaFoldDB" id="A0A086TFS1"/>
<dbReference type="HOGENOM" id="CLU_009804_1_0_1"/>
<accession>A0A086TFS1</accession>
<protein>
    <submittedName>
        <fullName evidence="2">Adhesion defective protein-like protein</fullName>
    </submittedName>
</protein>
<dbReference type="PANTHER" id="PTHR10378">
    <property type="entry name" value="LIM DOMAIN-BINDING PROTEIN"/>
    <property type="match status" value="1"/>
</dbReference>
<feature type="compositionally biased region" description="Low complexity" evidence="1">
    <location>
        <begin position="177"/>
        <end position="279"/>
    </location>
</feature>
<sequence>MMAASMGPNFTAGHPAAMGHPGVAGHAMGPGIPHNPGQQGAPGAGVPHQFAAGPMGGVSAPGGQVNPALMSGMPPGANPHAHVLQQLNPAQQQQLLQQQQFQNHFHNNPSAMAAMRQHQQLLQHQQARQMMAQQQYGANFQNSGMPMGMQLSPQQIHQLRQAGRLPPAAVGQNQMAGQQSQQGQPGQPAQAQTPSQPQHQPQQQGQQPHQTPRQSSQAGTPAATGQQTPTQTPGSTTAQQGQQQTPQSQPQAQPQAQPQQGPQHQQGQQGQQQMPHPQMNPAAHHMAIQNSLLAQQRQRQSEGVKGQCLLKLMQFSEHLSGYPGAKGKDDLTYWNAFVDRFFAPDSVFRYSLHVTEGGETTDKQYEISFPAIARYFHTHFDSGVRNMQLILDKGTIDRPLPPDGHYIENPKASLVYWFETGSQLVAQGTLRAQFNAQQKMDLLEFITTSHEEYISRKQVIEAAKPAHTWIKEWRNVNSDPKQSPEMTKKGKGKQLKSPQTHPPDVLVDLPDSAVNSKGVTAAVHQFLEIVEVMGQMNPLFGFYHNTPGLGPYAALEQYVATHINGAPTMNGQPGPQNPRTPSFGQFPMNASPAAAHMNLPGSPHVGGSPAPGQMQAPPMQMQQSQQGTNSSGPSANTSPASNKRRRPSGVKTEEDGPGAPTPQVNGIQNRPGKPGTPRMAKRQKNNPT</sequence>
<feature type="region of interest" description="Disordered" evidence="1">
    <location>
        <begin position="168"/>
        <end position="280"/>
    </location>
</feature>
<dbReference type="Proteomes" id="UP000029964">
    <property type="component" value="Unassembled WGS sequence"/>
</dbReference>
<name>A0A086TFS1_HAPC1</name>
<organism evidence="2 3">
    <name type="scientific">Hapsidospora chrysogenum (strain ATCC 11550 / CBS 779.69 / DSM 880 / IAM 14645 / JCM 23072 / IMI 49137)</name>
    <name type="common">Acremonium chrysogenum</name>
    <dbReference type="NCBI Taxonomy" id="857340"/>
    <lineage>
        <taxon>Eukaryota</taxon>
        <taxon>Fungi</taxon>
        <taxon>Dikarya</taxon>
        <taxon>Ascomycota</taxon>
        <taxon>Pezizomycotina</taxon>
        <taxon>Sordariomycetes</taxon>
        <taxon>Hypocreomycetidae</taxon>
        <taxon>Hypocreales</taxon>
        <taxon>Bionectriaceae</taxon>
        <taxon>Hapsidospora</taxon>
    </lineage>
</organism>
<dbReference type="EMBL" id="JPKY01000004">
    <property type="protein sequence ID" value="KFH48203.1"/>
    <property type="molecule type" value="Genomic_DNA"/>
</dbReference>
<comment type="caution">
    <text evidence="2">The sequence shown here is derived from an EMBL/GenBank/DDBJ whole genome shotgun (WGS) entry which is preliminary data.</text>
</comment>
<feature type="compositionally biased region" description="Polar residues" evidence="1">
    <location>
        <begin position="475"/>
        <end position="485"/>
    </location>
</feature>
<evidence type="ECO:0000313" key="3">
    <source>
        <dbReference type="Proteomes" id="UP000029964"/>
    </source>
</evidence>
<evidence type="ECO:0000256" key="1">
    <source>
        <dbReference type="SAM" id="MobiDB-lite"/>
    </source>
</evidence>
<keyword evidence="3" id="KW-1185">Reference proteome</keyword>
<proteinExistence type="predicted"/>